<evidence type="ECO:0000313" key="9">
    <source>
        <dbReference type="EMBL" id="SES63201.1"/>
    </source>
</evidence>
<feature type="transmembrane region" description="Helical" evidence="7">
    <location>
        <begin position="7"/>
        <end position="27"/>
    </location>
</feature>
<dbReference type="PANTHER" id="PTHR42920:SF5">
    <property type="entry name" value="EAMA DOMAIN-CONTAINING PROTEIN"/>
    <property type="match status" value="1"/>
</dbReference>
<keyword evidence="4 7" id="KW-0812">Transmembrane</keyword>
<accession>A0A1H9Y3A8</accession>
<keyword evidence="6 7" id="KW-0472">Membrane</keyword>
<dbReference type="AlphaFoldDB" id="A0A1H9Y3A8"/>
<dbReference type="GO" id="GO:0005886">
    <property type="term" value="C:plasma membrane"/>
    <property type="evidence" value="ECO:0007669"/>
    <property type="project" value="UniProtKB-SubCell"/>
</dbReference>
<keyword evidence="3" id="KW-1003">Cell membrane</keyword>
<feature type="transmembrane region" description="Helical" evidence="7">
    <location>
        <begin position="151"/>
        <end position="168"/>
    </location>
</feature>
<evidence type="ECO:0000256" key="4">
    <source>
        <dbReference type="ARBA" id="ARBA00022692"/>
    </source>
</evidence>
<evidence type="ECO:0000256" key="6">
    <source>
        <dbReference type="ARBA" id="ARBA00023136"/>
    </source>
</evidence>
<comment type="subcellular location">
    <subcellularLocation>
        <location evidence="1">Cell membrane</location>
        <topology evidence="1">Multi-pass membrane protein</topology>
    </subcellularLocation>
</comment>
<evidence type="ECO:0000256" key="7">
    <source>
        <dbReference type="SAM" id="Phobius"/>
    </source>
</evidence>
<evidence type="ECO:0000313" key="10">
    <source>
        <dbReference type="Proteomes" id="UP000243819"/>
    </source>
</evidence>
<name>A0A1H9Y3A8_9FIRM</name>
<evidence type="ECO:0000256" key="5">
    <source>
        <dbReference type="ARBA" id="ARBA00022989"/>
    </source>
</evidence>
<evidence type="ECO:0000259" key="8">
    <source>
        <dbReference type="Pfam" id="PF00892"/>
    </source>
</evidence>
<feature type="domain" description="EamA" evidence="8">
    <location>
        <begin position="4"/>
        <end position="111"/>
    </location>
</feature>
<evidence type="ECO:0000256" key="3">
    <source>
        <dbReference type="ARBA" id="ARBA00022475"/>
    </source>
</evidence>
<organism evidence="9 10">
    <name type="scientific">Anaerobranca gottschalkii DSM 13577</name>
    <dbReference type="NCBI Taxonomy" id="1120990"/>
    <lineage>
        <taxon>Bacteria</taxon>
        <taxon>Bacillati</taxon>
        <taxon>Bacillota</taxon>
        <taxon>Clostridia</taxon>
        <taxon>Eubacteriales</taxon>
        <taxon>Proteinivoracaceae</taxon>
        <taxon>Anaerobranca</taxon>
    </lineage>
</organism>
<dbReference type="Pfam" id="PF00892">
    <property type="entry name" value="EamA"/>
    <property type="match status" value="1"/>
</dbReference>
<dbReference type="STRING" id="1120990.SAMN03080614_1001125"/>
<dbReference type="PANTHER" id="PTHR42920">
    <property type="entry name" value="OS03G0707200 PROTEIN-RELATED"/>
    <property type="match status" value="1"/>
</dbReference>
<comment type="similarity">
    <text evidence="2">Belongs to the EamA transporter family.</text>
</comment>
<dbReference type="Proteomes" id="UP000243819">
    <property type="component" value="Unassembled WGS sequence"/>
</dbReference>
<proteinExistence type="inferred from homology"/>
<dbReference type="InterPro" id="IPR000620">
    <property type="entry name" value="EamA_dom"/>
</dbReference>
<reference evidence="10" key="1">
    <citation type="submission" date="2016-10" db="EMBL/GenBank/DDBJ databases">
        <authorList>
            <person name="Varghese N."/>
            <person name="Submissions S."/>
        </authorList>
    </citation>
    <scope>NUCLEOTIDE SEQUENCE [LARGE SCALE GENOMIC DNA]</scope>
    <source>
        <strain evidence="10">DSM 13577</strain>
    </source>
</reference>
<feature type="transmembrane region" description="Helical" evidence="7">
    <location>
        <begin position="65"/>
        <end position="86"/>
    </location>
</feature>
<evidence type="ECO:0000256" key="1">
    <source>
        <dbReference type="ARBA" id="ARBA00004651"/>
    </source>
</evidence>
<feature type="transmembrane region" description="Helical" evidence="7">
    <location>
        <begin position="92"/>
        <end position="112"/>
    </location>
</feature>
<protein>
    <submittedName>
        <fullName evidence="9">EamA-like transporter family protein</fullName>
    </submittedName>
</protein>
<feature type="transmembrane region" description="Helical" evidence="7">
    <location>
        <begin position="33"/>
        <end position="53"/>
    </location>
</feature>
<dbReference type="EMBL" id="FOIF01000001">
    <property type="protein sequence ID" value="SES63201.1"/>
    <property type="molecule type" value="Genomic_DNA"/>
</dbReference>
<feature type="transmembrane region" description="Helical" evidence="7">
    <location>
        <begin position="119"/>
        <end position="139"/>
    </location>
</feature>
<dbReference type="OrthoDB" id="9804865at2"/>
<dbReference type="InterPro" id="IPR051258">
    <property type="entry name" value="Diverse_Substrate_Transporter"/>
</dbReference>
<keyword evidence="5 7" id="KW-1133">Transmembrane helix</keyword>
<gene>
    <name evidence="9" type="ORF">SAMN03080614_1001125</name>
</gene>
<evidence type="ECO:0000256" key="2">
    <source>
        <dbReference type="ARBA" id="ARBA00007362"/>
    </source>
</evidence>
<sequence length="171" mass="18767">MKIRGELLLVFITIIWGTTFAVLKAALESLPPFSLIAVRFTFATILGLLIFWREIKEINKGEIKGGIILGLLLAGGLIFQITGLTYTTAAKGAFLTGLAVVFAIIGTALLSFEKDLPYGINYGDILVLFCALCFGITNHRSEKGQRTEGSNYFYFRAGFWSSICIPVIRGF</sequence>
<keyword evidence="10" id="KW-1185">Reference proteome</keyword>